<proteinExistence type="predicted"/>
<dbReference type="RefSeq" id="WP_006773937.1">
    <property type="nucleotide sequence ID" value="NZ_GG667667.1"/>
</dbReference>
<dbReference type="Proteomes" id="UP000004968">
    <property type="component" value="Unassembled WGS sequence"/>
</dbReference>
<dbReference type="AlphaFoldDB" id="D3AIM6"/>
<name>D3AIM6_9FIRM</name>
<evidence type="ECO:0000313" key="2">
    <source>
        <dbReference type="Proteomes" id="UP000004968"/>
    </source>
</evidence>
<dbReference type="HOGENOM" id="CLU_2283352_0_0_9"/>
<comment type="caution">
    <text evidence="1">The sequence shown here is derived from an EMBL/GenBank/DDBJ whole genome shotgun (WGS) entry which is preliminary data.</text>
</comment>
<organism evidence="1 2">
    <name type="scientific">Hungatella hathewayi DSM 13479</name>
    <dbReference type="NCBI Taxonomy" id="566550"/>
    <lineage>
        <taxon>Bacteria</taxon>
        <taxon>Bacillati</taxon>
        <taxon>Bacillota</taxon>
        <taxon>Clostridia</taxon>
        <taxon>Lachnospirales</taxon>
        <taxon>Lachnospiraceae</taxon>
        <taxon>Hungatella</taxon>
    </lineage>
</organism>
<evidence type="ECO:0000313" key="1">
    <source>
        <dbReference type="EMBL" id="EFC98352.1"/>
    </source>
</evidence>
<gene>
    <name evidence="1" type="ORF">CLOSTHATH_03466</name>
</gene>
<sequence length="102" mass="11214">MLGINIALNASKIISGIRSENTSETISGIRSENAQKLYQEMYQNVYLETISESQSETILPSTSINLPKTTSYLPLYHSPPSPSITISSKYPHAPTHPNDASF</sequence>
<protein>
    <submittedName>
        <fullName evidence="1">Uncharacterized protein</fullName>
    </submittedName>
</protein>
<accession>D3AIM6</accession>
<reference evidence="1 2" key="1">
    <citation type="submission" date="2010-01" db="EMBL/GenBank/DDBJ databases">
        <authorList>
            <person name="Weinstock G."/>
            <person name="Sodergren E."/>
            <person name="Clifton S."/>
            <person name="Fulton L."/>
            <person name="Fulton B."/>
            <person name="Courtney L."/>
            <person name="Fronick C."/>
            <person name="Harrison M."/>
            <person name="Strong C."/>
            <person name="Farmer C."/>
            <person name="Delahaunty K."/>
            <person name="Markovic C."/>
            <person name="Hall O."/>
            <person name="Minx P."/>
            <person name="Tomlinson C."/>
            <person name="Mitreva M."/>
            <person name="Nelson J."/>
            <person name="Hou S."/>
            <person name="Wollam A."/>
            <person name="Pepin K.H."/>
            <person name="Johnson M."/>
            <person name="Bhonagiri V."/>
            <person name="Nash W.E."/>
            <person name="Warren W."/>
            <person name="Chinwalla A."/>
            <person name="Mardis E.R."/>
            <person name="Wilson R.K."/>
        </authorList>
    </citation>
    <scope>NUCLEOTIDE SEQUENCE [LARGE SCALE GENOMIC DNA]</scope>
    <source>
        <strain evidence="1 2">DSM 13479</strain>
    </source>
</reference>
<feature type="non-terminal residue" evidence="1">
    <location>
        <position position="102"/>
    </location>
</feature>
<dbReference type="EMBL" id="ACIO01000281">
    <property type="protein sequence ID" value="EFC98352.1"/>
    <property type="molecule type" value="Genomic_DNA"/>
</dbReference>